<name>K1WB74_TRIAC</name>
<feature type="compositionally biased region" description="Low complexity" evidence="1">
    <location>
        <begin position="684"/>
        <end position="718"/>
    </location>
</feature>
<dbReference type="Proteomes" id="UP000006757">
    <property type="component" value="Unassembled WGS sequence"/>
</dbReference>
<dbReference type="HOGENOM" id="CLU_331810_0_0_1"/>
<gene>
    <name evidence="2" type="ORF">A1Q2_06672</name>
</gene>
<feature type="compositionally biased region" description="Basic and acidic residues" evidence="1">
    <location>
        <begin position="620"/>
        <end position="629"/>
    </location>
</feature>
<feature type="region of interest" description="Disordered" evidence="1">
    <location>
        <begin position="433"/>
        <end position="471"/>
    </location>
</feature>
<feature type="compositionally biased region" description="Basic and acidic residues" evidence="1">
    <location>
        <begin position="263"/>
        <end position="275"/>
    </location>
</feature>
<dbReference type="EMBL" id="AMBO01000378">
    <property type="protein sequence ID" value="EKC98918.1"/>
    <property type="molecule type" value="Genomic_DNA"/>
</dbReference>
<reference evidence="2 3" key="1">
    <citation type="journal article" date="2012" name="Eukaryot. Cell">
        <title>Genome sequence of the Trichosporon asahii environmental strain CBS 8904.</title>
        <authorList>
            <person name="Yang R.Y."/>
            <person name="Li H.T."/>
            <person name="Zhu H."/>
            <person name="Zhou G.P."/>
            <person name="Wang M."/>
            <person name="Wang L."/>
        </authorList>
    </citation>
    <scope>NUCLEOTIDE SEQUENCE [LARGE SCALE GENOMIC DNA]</scope>
    <source>
        <strain evidence="2 3">CBS 8904</strain>
    </source>
</reference>
<feature type="compositionally biased region" description="Polar residues" evidence="1">
    <location>
        <begin position="37"/>
        <end position="64"/>
    </location>
</feature>
<feature type="compositionally biased region" description="Basic and acidic residues" evidence="1">
    <location>
        <begin position="181"/>
        <end position="193"/>
    </location>
</feature>
<sequence length="866" mass="92579">MVVRDMFRRVKNRRRHQLPEGADVITPFPFDLHDLQHSGQCSVPTSHEDSSQPPVMDTQSSTSDRPAPGDPSRAGAPPVCAATELSDRLAVFHRPADERPVGPIQPASKWSAIGIQWSASCDMIDATSVRTSASSKDEARIELAPYLAQPSSAIFHKSDYYLTGLAFDPVPGYVQAVLRPGQRDPKGSRDGREPISTSSPLLAPQPRRDSLADFLIQHQGFVGRGTPTPPSEPSATSPSLSGIDDDHPSHSLGSPPTSAGDLPGKESGKENEGPDGRLNGILRAGRGGNTEAVGETIRRAHDLGAQFLSAQVSQACQKIRAAPFGAGLSTGSSPLTSNLLGSSKHFGAGFDVSLGDSSIQHQCPAPAVAPANAFDPAVAQQKSVYHAVPTKSTRVALSPAAAFQLYWIHLEKSNSRAIDLYALPLELNSPNPTAVPSLPSSFGRSSRRSSRAAGNSDHQRDRRASGATDRSQYSQGYASYFSYGSCGSLSANGRTQIHAAVLRNPSGCGQKDVPKLGHGESSFGQPMQTIIGGFDNTNPAPKPAGKRRGLPSGLMMTPIEPRQEPRPVVRQPSGHRHRGAAKVPYTDPSFSSFRHAPPRQNSAGSQVSRARSKGHSSASHHSETQDVPRRPSAGHSATSHSHSAQLGSRRPSAATTSSLHPCPSASAMRRPSASGSNFSRPSVGAGSARRPSAGAPFAQHHSAVAPSASRRPSASTAPENSGSRFDNVYEATNGRSRSGFRPSAYSAPRRRSSTTAPAPDKEKPVYTRAYLKRFTRYPLPKAPIPADFQLPTHGFPRFCEGRKSDGQNCWNFCLKWSPREDALLRCLYCEQFIPREEEEDAYAAYAAAVAAAAKDNRDWETSTRGW</sequence>
<feature type="compositionally biased region" description="Low complexity" evidence="1">
    <location>
        <begin position="633"/>
        <end position="644"/>
    </location>
</feature>
<keyword evidence="3" id="KW-1185">Reference proteome</keyword>
<feature type="region of interest" description="Disordered" evidence="1">
    <location>
        <begin position="35"/>
        <end position="78"/>
    </location>
</feature>
<comment type="caution">
    <text evidence="2">The sequence shown here is derived from an EMBL/GenBank/DDBJ whole genome shotgun (WGS) entry which is preliminary data.</text>
</comment>
<feature type="region of interest" description="Disordered" evidence="1">
    <location>
        <begin position="535"/>
        <end position="762"/>
    </location>
</feature>
<dbReference type="InParanoid" id="K1WB74"/>
<accession>K1WB74</accession>
<evidence type="ECO:0000313" key="2">
    <source>
        <dbReference type="EMBL" id="EKC98918.1"/>
    </source>
</evidence>
<protein>
    <submittedName>
        <fullName evidence="2">Uncharacterized protein</fullName>
    </submittedName>
</protein>
<proteinExistence type="predicted"/>
<feature type="region of interest" description="Disordered" evidence="1">
    <location>
        <begin position="221"/>
        <end position="288"/>
    </location>
</feature>
<feature type="compositionally biased region" description="Polar residues" evidence="1">
    <location>
        <begin position="599"/>
        <end position="619"/>
    </location>
</feature>
<feature type="compositionally biased region" description="Low complexity" evidence="1">
    <location>
        <begin position="741"/>
        <end position="758"/>
    </location>
</feature>
<feature type="region of interest" description="Disordered" evidence="1">
    <location>
        <begin position="178"/>
        <end position="206"/>
    </location>
</feature>
<feature type="compositionally biased region" description="Low complexity" evidence="1">
    <location>
        <begin position="661"/>
        <end position="676"/>
    </location>
</feature>
<dbReference type="AlphaFoldDB" id="K1WB74"/>
<evidence type="ECO:0000313" key="3">
    <source>
        <dbReference type="Proteomes" id="UP000006757"/>
    </source>
</evidence>
<organism evidence="2 3">
    <name type="scientific">Trichosporon asahii var. asahii (strain CBS 8904)</name>
    <name type="common">Yeast</name>
    <dbReference type="NCBI Taxonomy" id="1220162"/>
    <lineage>
        <taxon>Eukaryota</taxon>
        <taxon>Fungi</taxon>
        <taxon>Dikarya</taxon>
        <taxon>Basidiomycota</taxon>
        <taxon>Agaricomycotina</taxon>
        <taxon>Tremellomycetes</taxon>
        <taxon>Trichosporonales</taxon>
        <taxon>Trichosporonaceae</taxon>
        <taxon>Trichosporon</taxon>
    </lineage>
</organism>
<evidence type="ECO:0000256" key="1">
    <source>
        <dbReference type="SAM" id="MobiDB-lite"/>
    </source>
</evidence>